<dbReference type="PANTHER" id="PTHR42684">
    <property type="entry name" value="ADENOSYLMETHIONINE-8-AMINO-7-OXONONANOATE AMINOTRANSFERASE"/>
    <property type="match status" value="1"/>
</dbReference>
<keyword evidence="8" id="KW-1185">Reference proteome</keyword>
<dbReference type="GO" id="GO:0030170">
    <property type="term" value="F:pyridoxal phosphate binding"/>
    <property type="evidence" value="ECO:0007669"/>
    <property type="project" value="InterPro"/>
</dbReference>
<dbReference type="NCBIfam" id="NF005682">
    <property type="entry name" value="PRK07480.1"/>
    <property type="match status" value="1"/>
</dbReference>
<dbReference type="OrthoDB" id="9801834at2"/>
<evidence type="ECO:0000256" key="1">
    <source>
        <dbReference type="ARBA" id="ARBA00001933"/>
    </source>
</evidence>
<dbReference type="InterPro" id="IPR049704">
    <property type="entry name" value="Aminotrans_3_PPA_site"/>
</dbReference>
<comment type="cofactor">
    <cofactor evidence="1">
        <name>pyridoxal 5'-phosphate</name>
        <dbReference type="ChEBI" id="CHEBI:597326"/>
    </cofactor>
</comment>
<name>A0A5J6MYA9_9PROT</name>
<dbReference type="Gene3D" id="3.40.640.10">
    <property type="entry name" value="Type I PLP-dependent aspartate aminotransferase-like (Major domain)"/>
    <property type="match status" value="1"/>
</dbReference>
<evidence type="ECO:0000256" key="2">
    <source>
        <dbReference type="ARBA" id="ARBA00008954"/>
    </source>
</evidence>
<dbReference type="InterPro" id="IPR005814">
    <property type="entry name" value="Aminotrans_3"/>
</dbReference>
<evidence type="ECO:0000313" key="8">
    <source>
        <dbReference type="Proteomes" id="UP000325797"/>
    </source>
</evidence>
<proteinExistence type="inferred from homology"/>
<dbReference type="EMBL" id="CP042582">
    <property type="protein sequence ID" value="QEX22742.1"/>
    <property type="molecule type" value="Genomic_DNA"/>
</dbReference>
<dbReference type="Proteomes" id="UP000325797">
    <property type="component" value="Chromosome"/>
</dbReference>
<keyword evidence="3 7" id="KW-0032">Aminotransferase</keyword>
<dbReference type="RefSeq" id="WP_151118196.1">
    <property type="nucleotide sequence ID" value="NZ_CP042582.1"/>
</dbReference>
<dbReference type="PROSITE" id="PS00600">
    <property type="entry name" value="AA_TRANSFER_CLASS_3"/>
    <property type="match status" value="1"/>
</dbReference>
<reference evidence="7 8" key="1">
    <citation type="submission" date="2019-08" db="EMBL/GenBank/DDBJ databases">
        <title>Hyperibacter terrae gen. nov., sp. nov. and Hyperibacter viscosus sp. nov., two new members in the family Rhodospirillaceae isolated from the rhizosphere of Hypericum perforatum.</title>
        <authorList>
            <person name="Noviana Z."/>
        </authorList>
    </citation>
    <scope>NUCLEOTIDE SEQUENCE [LARGE SCALE GENOMIC DNA]</scope>
    <source>
        <strain evidence="7 8">R5959</strain>
    </source>
</reference>
<dbReference type="PANTHER" id="PTHR42684:SF3">
    <property type="entry name" value="ADENOSYLMETHIONINE-8-AMINO-7-OXONONANOATE AMINOTRANSFERASE"/>
    <property type="match status" value="1"/>
</dbReference>
<dbReference type="FunFam" id="3.40.640.10:FF:000014">
    <property type="entry name" value="Adenosylmethionine-8-amino-7-oxononanoate aminotransferase, probable"/>
    <property type="match status" value="1"/>
</dbReference>
<accession>A0A5J6MYA9</accession>
<evidence type="ECO:0000256" key="6">
    <source>
        <dbReference type="RuleBase" id="RU003560"/>
    </source>
</evidence>
<dbReference type="PIRSF" id="PIRSF000521">
    <property type="entry name" value="Transaminase_4ab_Lys_Orn"/>
    <property type="match status" value="1"/>
</dbReference>
<dbReference type="InterPro" id="IPR015424">
    <property type="entry name" value="PyrdxlP-dep_Trfase"/>
</dbReference>
<dbReference type="InterPro" id="IPR015422">
    <property type="entry name" value="PyrdxlP-dep_Trfase_small"/>
</dbReference>
<dbReference type="SUPFAM" id="SSF53383">
    <property type="entry name" value="PLP-dependent transferases"/>
    <property type="match status" value="1"/>
</dbReference>
<evidence type="ECO:0000313" key="7">
    <source>
        <dbReference type="EMBL" id="QEX22742.1"/>
    </source>
</evidence>
<dbReference type="InterPro" id="IPR015421">
    <property type="entry name" value="PyrdxlP-dep_Trfase_major"/>
</dbReference>
<evidence type="ECO:0000256" key="3">
    <source>
        <dbReference type="ARBA" id="ARBA00022576"/>
    </source>
</evidence>
<keyword evidence="5 6" id="KW-0663">Pyridoxal phosphate</keyword>
<sequence>MAQAARRNSTAEWQAQDLAHHLHPFTDQHALPGHGVRVIARAEGTYLFDSDGRRLLDAFAGLWCVNLGYGRKELAKVAYDQMIELPYYNTFFKTTTPPAAELSKILADITPKGLDRVFYGLSGSDANDTIARMARHYWNLMGKKTKKTIIGRHNGYHGSTMAAASMGGMTYMHAIADLPLPGFVHIQQPYWYGEGGDLSPAEFGRKAAKALEDKILELGPENCAAFVGEPIQGAGGVIIPPETYWPEIQRICKQYDLLVIADEVICGFGRTGYWFASEHFKIEPDFMTLAKGLTSGYLPLSAVMVGKRVADVIAGDKGGEFNHGYTYSGHPVSCAVAIENIRLLREEGLVTRVHNETGPYLAKRLQELKDHPLVGEVRTLGFIGAIELVKDKAKRQFFKPVGEVGTICRDHCFANGLVMRATRDTMLLSPPLLWTAAHVDEFMELTRKALDLTLTDVKKKGWL</sequence>
<gene>
    <name evidence="7" type="ORF">FRZ61_26740</name>
</gene>
<dbReference type="Gene3D" id="3.90.1150.10">
    <property type="entry name" value="Aspartate Aminotransferase, domain 1"/>
    <property type="match status" value="1"/>
</dbReference>
<evidence type="ECO:0000256" key="5">
    <source>
        <dbReference type="ARBA" id="ARBA00022898"/>
    </source>
</evidence>
<evidence type="ECO:0000256" key="4">
    <source>
        <dbReference type="ARBA" id="ARBA00022679"/>
    </source>
</evidence>
<dbReference type="GO" id="GO:0009448">
    <property type="term" value="P:gamma-aminobutyric acid metabolic process"/>
    <property type="evidence" value="ECO:0007669"/>
    <property type="project" value="TreeGrafter"/>
</dbReference>
<dbReference type="KEGG" id="hadh:FRZ61_26740"/>
<organism evidence="7 8">
    <name type="scientific">Hypericibacter adhaerens</name>
    <dbReference type="NCBI Taxonomy" id="2602016"/>
    <lineage>
        <taxon>Bacteria</taxon>
        <taxon>Pseudomonadati</taxon>
        <taxon>Pseudomonadota</taxon>
        <taxon>Alphaproteobacteria</taxon>
        <taxon>Rhodospirillales</taxon>
        <taxon>Dongiaceae</taxon>
        <taxon>Hypericibacter</taxon>
    </lineage>
</organism>
<dbReference type="CDD" id="cd00610">
    <property type="entry name" value="OAT_like"/>
    <property type="match status" value="1"/>
</dbReference>
<dbReference type="AlphaFoldDB" id="A0A5J6MYA9"/>
<protein>
    <submittedName>
        <fullName evidence="7">Aspartate aminotransferase family protein</fullName>
    </submittedName>
</protein>
<dbReference type="GO" id="GO:0009102">
    <property type="term" value="P:biotin biosynthetic process"/>
    <property type="evidence" value="ECO:0007669"/>
    <property type="project" value="TreeGrafter"/>
</dbReference>
<keyword evidence="4 7" id="KW-0808">Transferase</keyword>
<comment type="similarity">
    <text evidence="2 6">Belongs to the class-III pyridoxal-phosphate-dependent aminotransferase family.</text>
</comment>
<dbReference type="GO" id="GO:0004015">
    <property type="term" value="F:adenosylmethionine-8-amino-7-oxononanoate transaminase activity"/>
    <property type="evidence" value="ECO:0007669"/>
    <property type="project" value="TreeGrafter"/>
</dbReference>
<dbReference type="Pfam" id="PF00202">
    <property type="entry name" value="Aminotran_3"/>
    <property type="match status" value="1"/>
</dbReference>